<evidence type="ECO:0000256" key="2">
    <source>
        <dbReference type="ARBA" id="ARBA00022679"/>
    </source>
</evidence>
<dbReference type="GO" id="GO:0008963">
    <property type="term" value="F:phospho-N-acetylmuramoyl-pentapeptide-transferase activity"/>
    <property type="evidence" value="ECO:0007669"/>
    <property type="project" value="InterPro"/>
</dbReference>
<evidence type="ECO:0000313" key="7">
    <source>
        <dbReference type="EMBL" id="PIY89007.1"/>
    </source>
</evidence>
<dbReference type="PANTHER" id="PTHR22926">
    <property type="entry name" value="PHOSPHO-N-ACETYLMURAMOYL-PENTAPEPTIDE-TRANSFERASE"/>
    <property type="match status" value="1"/>
</dbReference>
<dbReference type="CDD" id="cd06852">
    <property type="entry name" value="GT_MraY"/>
    <property type="match status" value="1"/>
</dbReference>
<protein>
    <submittedName>
        <fullName evidence="7">Uncharacterized protein</fullName>
    </submittedName>
</protein>
<evidence type="ECO:0000256" key="6">
    <source>
        <dbReference type="SAM" id="Phobius"/>
    </source>
</evidence>
<dbReference type="GO" id="GO:0005886">
    <property type="term" value="C:plasma membrane"/>
    <property type="evidence" value="ECO:0007669"/>
    <property type="project" value="TreeGrafter"/>
</dbReference>
<keyword evidence="3 6" id="KW-0812">Transmembrane</keyword>
<dbReference type="Proteomes" id="UP000230767">
    <property type="component" value="Unassembled WGS sequence"/>
</dbReference>
<dbReference type="InterPro" id="IPR003524">
    <property type="entry name" value="PNAcMuramoyl-5peptid_Trfase"/>
</dbReference>
<evidence type="ECO:0000256" key="5">
    <source>
        <dbReference type="ARBA" id="ARBA00023136"/>
    </source>
</evidence>
<comment type="caution">
    <text evidence="7">The sequence shown here is derived from an EMBL/GenBank/DDBJ whole genome shotgun (WGS) entry which is preliminary data.</text>
</comment>
<evidence type="ECO:0000313" key="8">
    <source>
        <dbReference type="Proteomes" id="UP000230767"/>
    </source>
</evidence>
<feature type="transmembrane region" description="Helical" evidence="6">
    <location>
        <begin position="237"/>
        <end position="254"/>
    </location>
</feature>
<dbReference type="GO" id="GO:0044038">
    <property type="term" value="P:cell wall macromolecule biosynthetic process"/>
    <property type="evidence" value="ECO:0007669"/>
    <property type="project" value="TreeGrafter"/>
</dbReference>
<accession>A0A2M7R6Q9</accession>
<sequence length="358" mass="39938">MPFYQNPELAINVIKVFILALVASLIAVFLTPILTHFLYKYKLWRKSPRTKTITGQPSPVFYQLHKEKEVTVPRFGGLLIWGVTTLVIFLFFGLSQVSDNFWLQKLNFLSRNQTWLPLFTLIAAALLGLSDDILQVFGKGKYVAGGMRFTRRLLIVILIGAIGAWWFYFKLGWSTIHIPLFGDIAIGLWYIPLFIITTLACWAGGVVDGLDGLAGGIFASIFAAFGIIAFFQGQVDLAAFCTVIVGTVLAFLWFNIPPARFYMGETGMLGLTSTLAVVAFLTDSVIVLPVIAGILVIEVGSVILQLLSKKFRKKKIWLCTPIHHHFEAKGWPSYKVTMRFWVIGIVLAIIGVTIRLLC</sequence>
<feature type="transmembrane region" description="Helical" evidence="6">
    <location>
        <begin position="338"/>
        <end position="357"/>
    </location>
</feature>
<keyword evidence="4 6" id="KW-1133">Transmembrane helix</keyword>
<dbReference type="EMBL" id="PFLW01000055">
    <property type="protein sequence ID" value="PIY89007.1"/>
    <property type="molecule type" value="Genomic_DNA"/>
</dbReference>
<organism evidence="7 8">
    <name type="scientific">Candidatus Nealsonbacteria bacterium CG_4_10_14_0_8_um_filter_37_14</name>
    <dbReference type="NCBI Taxonomy" id="1974684"/>
    <lineage>
        <taxon>Bacteria</taxon>
        <taxon>Candidatus Nealsoniibacteriota</taxon>
    </lineage>
</organism>
<evidence type="ECO:0000256" key="3">
    <source>
        <dbReference type="ARBA" id="ARBA00022692"/>
    </source>
</evidence>
<keyword evidence="5 6" id="KW-0472">Membrane</keyword>
<proteinExistence type="predicted"/>
<feature type="transmembrane region" description="Helical" evidence="6">
    <location>
        <begin position="261"/>
        <end position="280"/>
    </location>
</feature>
<gene>
    <name evidence="7" type="ORF">COY73_02160</name>
</gene>
<feature type="transmembrane region" description="Helical" evidence="6">
    <location>
        <begin position="16"/>
        <end position="39"/>
    </location>
</feature>
<dbReference type="Pfam" id="PF00953">
    <property type="entry name" value="Glycos_transf_4"/>
    <property type="match status" value="1"/>
</dbReference>
<reference evidence="8" key="1">
    <citation type="submission" date="2017-09" db="EMBL/GenBank/DDBJ databases">
        <title>Depth-based differentiation of microbial function through sediment-hosted aquifers and enrichment of novel symbionts in the deep terrestrial subsurface.</title>
        <authorList>
            <person name="Probst A.J."/>
            <person name="Ladd B."/>
            <person name="Jarett J.K."/>
            <person name="Geller-Mcgrath D.E."/>
            <person name="Sieber C.M.K."/>
            <person name="Emerson J.B."/>
            <person name="Anantharaman K."/>
            <person name="Thomas B.C."/>
            <person name="Malmstrom R."/>
            <person name="Stieglmeier M."/>
            <person name="Klingl A."/>
            <person name="Woyke T."/>
            <person name="Ryan C.M."/>
            <person name="Banfield J.F."/>
        </authorList>
    </citation>
    <scope>NUCLEOTIDE SEQUENCE [LARGE SCALE GENOMIC DNA]</scope>
</reference>
<keyword evidence="2" id="KW-0808">Transferase</keyword>
<dbReference type="AlphaFoldDB" id="A0A2M7R6Q9"/>
<comment type="subcellular location">
    <subcellularLocation>
        <location evidence="1">Membrane</location>
        <topology evidence="1">Multi-pass membrane protein</topology>
    </subcellularLocation>
</comment>
<evidence type="ECO:0000256" key="1">
    <source>
        <dbReference type="ARBA" id="ARBA00004141"/>
    </source>
</evidence>
<feature type="transmembrane region" description="Helical" evidence="6">
    <location>
        <begin position="213"/>
        <end position="231"/>
    </location>
</feature>
<evidence type="ECO:0000256" key="4">
    <source>
        <dbReference type="ARBA" id="ARBA00022989"/>
    </source>
</evidence>
<feature type="transmembrane region" description="Helical" evidence="6">
    <location>
        <begin position="286"/>
        <end position="307"/>
    </location>
</feature>
<dbReference type="PANTHER" id="PTHR22926:SF5">
    <property type="entry name" value="PHOSPHO-N-ACETYLMURAMOYL-PENTAPEPTIDE-TRANSFERASE HOMOLOG"/>
    <property type="match status" value="1"/>
</dbReference>
<feature type="transmembrane region" description="Helical" evidence="6">
    <location>
        <begin position="188"/>
        <end position="206"/>
    </location>
</feature>
<feature type="transmembrane region" description="Helical" evidence="6">
    <location>
        <begin position="75"/>
        <end position="95"/>
    </location>
</feature>
<name>A0A2M7R6Q9_9BACT</name>
<feature type="transmembrane region" description="Helical" evidence="6">
    <location>
        <begin position="149"/>
        <end position="168"/>
    </location>
</feature>
<feature type="transmembrane region" description="Helical" evidence="6">
    <location>
        <begin position="115"/>
        <end position="137"/>
    </location>
</feature>
<dbReference type="InterPro" id="IPR000715">
    <property type="entry name" value="Glycosyl_transferase_4"/>
</dbReference>
<dbReference type="GO" id="GO:0071555">
    <property type="term" value="P:cell wall organization"/>
    <property type="evidence" value="ECO:0007669"/>
    <property type="project" value="TreeGrafter"/>
</dbReference>